<reference evidence="2" key="1">
    <citation type="journal article" date="2013" name="Nat. Commun.">
        <title>Whole-genome sequencing of Oryza brachyantha reveals mechanisms underlying Oryza genome evolution.</title>
        <authorList>
            <person name="Chen J."/>
            <person name="Huang Q."/>
            <person name="Gao D."/>
            <person name="Wang J."/>
            <person name="Lang Y."/>
            <person name="Liu T."/>
            <person name="Li B."/>
            <person name="Bai Z."/>
            <person name="Luis Goicoechea J."/>
            <person name="Liang C."/>
            <person name="Chen C."/>
            <person name="Zhang W."/>
            <person name="Sun S."/>
            <person name="Liao Y."/>
            <person name="Zhang X."/>
            <person name="Yang L."/>
            <person name="Song C."/>
            <person name="Wang M."/>
            <person name="Shi J."/>
            <person name="Liu G."/>
            <person name="Liu J."/>
            <person name="Zhou H."/>
            <person name="Zhou W."/>
            <person name="Yu Q."/>
            <person name="An N."/>
            <person name="Chen Y."/>
            <person name="Cai Q."/>
            <person name="Wang B."/>
            <person name="Liu B."/>
            <person name="Min J."/>
            <person name="Huang Y."/>
            <person name="Wu H."/>
            <person name="Li Z."/>
            <person name="Zhang Y."/>
            <person name="Yin Y."/>
            <person name="Song W."/>
            <person name="Jiang J."/>
            <person name="Jackson S.A."/>
            <person name="Wing R.A."/>
            <person name="Wang J."/>
            <person name="Chen M."/>
        </authorList>
    </citation>
    <scope>NUCLEOTIDE SEQUENCE [LARGE SCALE GENOMIC DNA]</scope>
    <source>
        <strain evidence="2">cv. IRGC 101232</strain>
    </source>
</reference>
<keyword evidence="3" id="KW-1185">Reference proteome</keyword>
<keyword evidence="1" id="KW-0732">Signal</keyword>
<dbReference type="AlphaFoldDB" id="J3NET1"/>
<organism evidence="2">
    <name type="scientific">Oryza brachyantha</name>
    <name type="common">malo sina</name>
    <dbReference type="NCBI Taxonomy" id="4533"/>
    <lineage>
        <taxon>Eukaryota</taxon>
        <taxon>Viridiplantae</taxon>
        <taxon>Streptophyta</taxon>
        <taxon>Embryophyta</taxon>
        <taxon>Tracheophyta</taxon>
        <taxon>Spermatophyta</taxon>
        <taxon>Magnoliopsida</taxon>
        <taxon>Liliopsida</taxon>
        <taxon>Poales</taxon>
        <taxon>Poaceae</taxon>
        <taxon>BOP clade</taxon>
        <taxon>Oryzoideae</taxon>
        <taxon>Oryzeae</taxon>
        <taxon>Oryzinae</taxon>
        <taxon>Oryza</taxon>
    </lineage>
</organism>
<evidence type="ECO:0000256" key="1">
    <source>
        <dbReference type="SAM" id="SignalP"/>
    </source>
</evidence>
<dbReference type="HOGENOM" id="CLU_2835228_0_0_1"/>
<protein>
    <submittedName>
        <fullName evidence="2">Uncharacterized protein</fullName>
    </submittedName>
</protein>
<proteinExistence type="predicted"/>
<sequence length="66" mass="7428">MAVTKNMLLLLLLVVLLLLLLGFKGNCRFIPFAKQREDKKDDGDLTNHMASDLQITMQMPLTLIGL</sequence>
<dbReference type="Proteomes" id="UP000006038">
    <property type="component" value="Chromosome 12"/>
</dbReference>
<accession>J3NET1</accession>
<reference evidence="2" key="2">
    <citation type="submission" date="2013-04" db="UniProtKB">
        <authorList>
            <consortium name="EnsemblPlants"/>
        </authorList>
    </citation>
    <scope>IDENTIFICATION</scope>
</reference>
<evidence type="ECO:0000313" key="3">
    <source>
        <dbReference type="Proteomes" id="UP000006038"/>
    </source>
</evidence>
<dbReference type="Gramene" id="OB12G24890.1">
    <property type="protein sequence ID" value="OB12G24890.1"/>
    <property type="gene ID" value="OB12G24890"/>
</dbReference>
<dbReference type="EnsemblPlants" id="OB12G24890.1">
    <property type="protein sequence ID" value="OB12G24890.1"/>
    <property type="gene ID" value="OB12G24890"/>
</dbReference>
<feature type="signal peptide" evidence="1">
    <location>
        <begin position="1"/>
        <end position="22"/>
    </location>
</feature>
<name>J3NET1_ORYBR</name>
<evidence type="ECO:0000313" key="2">
    <source>
        <dbReference type="EnsemblPlants" id="OB12G24890.1"/>
    </source>
</evidence>
<feature type="chain" id="PRO_5003775156" evidence="1">
    <location>
        <begin position="23"/>
        <end position="66"/>
    </location>
</feature>